<sequence>MGEIAKITDVTVRTLHYYNKFGILLLYFTERSKIYDAKIASLK</sequence>
<accession>A0A429XW73</accession>
<name>A0A429XW73_9BACI</name>
<feature type="domain" description="HTH merR-type" evidence="1">
    <location>
        <begin position="1"/>
        <end position="18"/>
    </location>
</feature>
<dbReference type="Proteomes" id="UP000287156">
    <property type="component" value="Unassembled WGS sequence"/>
</dbReference>
<dbReference type="Pfam" id="PF13411">
    <property type="entry name" value="MerR_1"/>
    <property type="match status" value="1"/>
</dbReference>
<dbReference type="GO" id="GO:0006355">
    <property type="term" value="P:regulation of DNA-templated transcription"/>
    <property type="evidence" value="ECO:0007669"/>
    <property type="project" value="InterPro"/>
</dbReference>
<dbReference type="RefSeq" id="WP_126051810.1">
    <property type="nucleotide sequence ID" value="NZ_QYTV02000008.1"/>
</dbReference>
<gene>
    <name evidence="2" type="ORF">D4T97_015695</name>
</gene>
<dbReference type="GO" id="GO:0003677">
    <property type="term" value="F:DNA binding"/>
    <property type="evidence" value="ECO:0007669"/>
    <property type="project" value="InterPro"/>
</dbReference>
<dbReference type="SUPFAM" id="SSF46955">
    <property type="entry name" value="Putative DNA-binding domain"/>
    <property type="match status" value="1"/>
</dbReference>
<dbReference type="InterPro" id="IPR009061">
    <property type="entry name" value="DNA-bd_dom_put_sf"/>
</dbReference>
<evidence type="ECO:0000313" key="2">
    <source>
        <dbReference type="EMBL" id="RST72603.1"/>
    </source>
</evidence>
<dbReference type="Gene3D" id="1.10.1660.10">
    <property type="match status" value="1"/>
</dbReference>
<dbReference type="PROSITE" id="PS50937">
    <property type="entry name" value="HTH_MERR_2"/>
    <property type="match status" value="1"/>
</dbReference>
<evidence type="ECO:0000313" key="3">
    <source>
        <dbReference type="Proteomes" id="UP000287156"/>
    </source>
</evidence>
<organism evidence="2 3">
    <name type="scientific">Siminovitchia acidinfaciens</name>
    <dbReference type="NCBI Taxonomy" id="2321395"/>
    <lineage>
        <taxon>Bacteria</taxon>
        <taxon>Bacillati</taxon>
        <taxon>Bacillota</taxon>
        <taxon>Bacilli</taxon>
        <taxon>Bacillales</taxon>
        <taxon>Bacillaceae</taxon>
        <taxon>Siminovitchia</taxon>
    </lineage>
</organism>
<proteinExistence type="predicted"/>
<keyword evidence="3" id="KW-1185">Reference proteome</keyword>
<dbReference type="OrthoDB" id="166060at2"/>
<protein>
    <recommendedName>
        <fullName evidence="1">HTH merR-type domain-containing protein</fullName>
    </recommendedName>
</protein>
<reference evidence="2" key="1">
    <citation type="submission" date="2018-12" db="EMBL/GenBank/DDBJ databases">
        <authorList>
            <person name="Sun L."/>
            <person name="Chen Z."/>
        </authorList>
    </citation>
    <scope>NUCLEOTIDE SEQUENCE [LARGE SCALE GENOMIC DNA]</scope>
    <source>
        <strain evidence="2">3-2-2</strain>
    </source>
</reference>
<comment type="caution">
    <text evidence="2">The sequence shown here is derived from an EMBL/GenBank/DDBJ whole genome shotgun (WGS) entry which is preliminary data.</text>
</comment>
<dbReference type="InterPro" id="IPR000551">
    <property type="entry name" value="MerR-type_HTH_dom"/>
</dbReference>
<evidence type="ECO:0000259" key="1">
    <source>
        <dbReference type="PROSITE" id="PS50937"/>
    </source>
</evidence>
<dbReference type="EMBL" id="QYTV02000008">
    <property type="protein sequence ID" value="RST72603.1"/>
    <property type="molecule type" value="Genomic_DNA"/>
</dbReference>
<dbReference type="AlphaFoldDB" id="A0A429XW73"/>